<dbReference type="InterPro" id="IPR056639">
    <property type="entry name" value="DUF7737"/>
</dbReference>
<organism evidence="3 4">
    <name type="scientific">Streptosporangium subroseum</name>
    <dbReference type="NCBI Taxonomy" id="106412"/>
    <lineage>
        <taxon>Bacteria</taxon>
        <taxon>Bacillati</taxon>
        <taxon>Actinomycetota</taxon>
        <taxon>Actinomycetes</taxon>
        <taxon>Streptosporangiales</taxon>
        <taxon>Streptosporangiaceae</taxon>
        <taxon>Streptosporangium</taxon>
    </lineage>
</organism>
<evidence type="ECO:0000259" key="2">
    <source>
        <dbReference type="Pfam" id="PF24879"/>
    </source>
</evidence>
<keyword evidence="4" id="KW-1185">Reference proteome</keyword>
<feature type="domain" description="DUF4132" evidence="1">
    <location>
        <begin position="320"/>
        <end position="478"/>
    </location>
</feature>
<feature type="domain" description="DUF7737" evidence="2">
    <location>
        <begin position="592"/>
        <end position="693"/>
    </location>
</feature>
<reference evidence="3 4" key="1">
    <citation type="submission" date="2017-06" db="EMBL/GenBank/DDBJ databases">
        <authorList>
            <person name="Kim H.J."/>
            <person name="Triplett B.A."/>
        </authorList>
    </citation>
    <scope>NUCLEOTIDE SEQUENCE [LARGE SCALE GENOMIC DNA]</scope>
    <source>
        <strain evidence="3 4">CGMCC 4.2132</strain>
    </source>
</reference>
<gene>
    <name evidence="3" type="ORF">SAMN05216276_1001382</name>
</gene>
<dbReference type="EMBL" id="FZOD01000001">
    <property type="protein sequence ID" value="SNR94624.1"/>
    <property type="molecule type" value="Genomic_DNA"/>
</dbReference>
<evidence type="ECO:0000259" key="1">
    <source>
        <dbReference type="Pfam" id="PF13569"/>
    </source>
</evidence>
<accession>A0A239AHW0</accession>
<proteinExistence type="predicted"/>
<evidence type="ECO:0000313" key="4">
    <source>
        <dbReference type="Proteomes" id="UP000198282"/>
    </source>
</evidence>
<dbReference type="Pfam" id="PF13569">
    <property type="entry name" value="DUF4132"/>
    <property type="match status" value="1"/>
</dbReference>
<sequence length="695" mass="77271">MNLSPLAQRLHSLITGTANDPTYWPEASQLSAGLGAAARTVDGGLIFAPYVVDEQRLAVAARELVGFLMPDGERLYESPFVLLVAAGLAGMDAEVSARLAEERGPIAVAEMDVLLGWDVERRALFAEAVRPRPDHVAPLLGVIEWLGGQPGYPDFARTALEAAEARVAAIHAGEIPYSAEKAFEVSEKTTLGRAVRLALFRDEPWLPELLDNLVRGIAVAPTPAKTLPSQALLFEIARAAEDYPTPEVITALRTARRITRHAGVPKELDRKFKRIEPALANRLEVAFRLPDGRLRQAVGEHTAVISTDGKVELSWWHGDKKLKAVPAAVKREHPEEVKRLRELAKQTAQQQATLARALEAGYTSEPPPPYRQLEGHPVTDRLIWEFEVAPGVWRAELGLTVPDVPVRLWHPARASLEEVRAWREVVEDKELRQPYKQAFREVYLLTPAEETTGTYSNRFAGHVVDYRKLRALFKDRGWKSHYLGSWDGGHNDGAAQRVLAGGQWRATLSHGLYEEGYALTDEIRFHRPAGGAWYEAPLREVPALVFSEAMRDVDLFVAVTSIMTDPHWADQGPDQMQNYWRTGSFAALTSSAEVRRDALSRLIGRTAIADRCTLTDRFLVVRGDLRTYKIHLGSANILMEPNDAYLCIVSGRDPHSRLFLPFEEDGRLALILSKAFLLANDTAITDPSITRQIRA</sequence>
<protein>
    <submittedName>
        <fullName evidence="3">Uncharacterized protein</fullName>
    </submittedName>
</protein>
<dbReference type="InterPro" id="IPR025406">
    <property type="entry name" value="DUF4132"/>
</dbReference>
<dbReference type="AlphaFoldDB" id="A0A239AHW0"/>
<dbReference type="Pfam" id="PF24879">
    <property type="entry name" value="DUF7737"/>
    <property type="match status" value="1"/>
</dbReference>
<dbReference type="RefSeq" id="WP_089205345.1">
    <property type="nucleotide sequence ID" value="NZ_FZOD01000001.1"/>
</dbReference>
<name>A0A239AHW0_9ACTN</name>
<dbReference type="Proteomes" id="UP000198282">
    <property type="component" value="Unassembled WGS sequence"/>
</dbReference>
<dbReference type="OrthoDB" id="9763697at2"/>
<evidence type="ECO:0000313" key="3">
    <source>
        <dbReference type="EMBL" id="SNR94624.1"/>
    </source>
</evidence>